<dbReference type="GO" id="GO:0004519">
    <property type="term" value="F:endonuclease activity"/>
    <property type="evidence" value="ECO:0007669"/>
    <property type="project" value="UniProtKB-KW"/>
</dbReference>
<keyword evidence="1" id="KW-0540">Nuclease</keyword>
<gene>
    <name evidence="1" type="ORF">EWV78_09590</name>
</gene>
<dbReference type="Proteomes" id="UP000315113">
    <property type="component" value="Unassembled WGS sequence"/>
</dbReference>
<name>A0A552ENU4_MICAE</name>
<keyword evidence="1" id="KW-0255">Endonuclease</keyword>
<dbReference type="AlphaFoldDB" id="A0A552ENU4"/>
<organism evidence="1 2">
    <name type="scientific">Microcystis aeruginosa Ma_MB_F_20061100_S20D</name>
    <dbReference type="NCBI Taxonomy" id="2486253"/>
    <lineage>
        <taxon>Bacteria</taxon>
        <taxon>Bacillati</taxon>
        <taxon>Cyanobacteriota</taxon>
        <taxon>Cyanophyceae</taxon>
        <taxon>Oscillatoriophycideae</taxon>
        <taxon>Chroococcales</taxon>
        <taxon>Microcystaceae</taxon>
        <taxon>Microcystis</taxon>
    </lineage>
</organism>
<sequence length="51" mass="5653">NEEYIKLEPNSEGIICSQIFPGLWLDKDALLAGDLAKVLEVLQLGIARIKN</sequence>
<reference evidence="1 2" key="1">
    <citation type="submission" date="2019-01" db="EMBL/GenBank/DDBJ databases">
        <title>Coherence of Microcystis species and biogeography revealed through population genomics.</title>
        <authorList>
            <person name="Perez-Carrascal O.M."/>
            <person name="Terrat Y."/>
            <person name="Giani A."/>
            <person name="Fortin N."/>
            <person name="Tromas N."/>
            <person name="Shapiro B.J."/>
        </authorList>
    </citation>
    <scope>NUCLEOTIDE SEQUENCE [LARGE SCALE GENOMIC DNA]</scope>
    <source>
        <strain evidence="1">Ma_MB_F_20061100_S20D</strain>
    </source>
</reference>
<accession>A0A552ENU4</accession>
<proteinExistence type="predicted"/>
<keyword evidence="1" id="KW-0378">Hydrolase</keyword>
<comment type="caution">
    <text evidence="1">The sequence shown here is derived from an EMBL/GenBank/DDBJ whole genome shotgun (WGS) entry which is preliminary data.</text>
</comment>
<evidence type="ECO:0000313" key="1">
    <source>
        <dbReference type="EMBL" id="TRU36123.1"/>
    </source>
</evidence>
<feature type="non-terminal residue" evidence="1">
    <location>
        <position position="1"/>
    </location>
</feature>
<dbReference type="EMBL" id="SFBH01000076">
    <property type="protein sequence ID" value="TRU36123.1"/>
    <property type="molecule type" value="Genomic_DNA"/>
</dbReference>
<protein>
    <submittedName>
        <fullName evidence="1">Uma2 family endonuclease</fullName>
    </submittedName>
</protein>
<evidence type="ECO:0000313" key="2">
    <source>
        <dbReference type="Proteomes" id="UP000315113"/>
    </source>
</evidence>